<keyword evidence="1" id="KW-0808">Transferase</keyword>
<reference evidence="3 4" key="1">
    <citation type="journal article" date="2016" name="Nat. Commun.">
        <title>Thousands of microbial genomes shed light on interconnected biogeochemical processes in an aquifer system.</title>
        <authorList>
            <person name="Anantharaman K."/>
            <person name="Brown C.T."/>
            <person name="Hug L.A."/>
            <person name="Sharon I."/>
            <person name="Castelle C.J."/>
            <person name="Probst A.J."/>
            <person name="Thomas B.C."/>
            <person name="Singh A."/>
            <person name="Wilkins M.J."/>
            <person name="Karaoz U."/>
            <person name="Brodie E.L."/>
            <person name="Williams K.H."/>
            <person name="Hubbard S.S."/>
            <person name="Banfield J.F."/>
        </authorList>
    </citation>
    <scope>NUCLEOTIDE SEQUENCE [LARGE SCALE GENOMIC DNA]</scope>
</reference>
<dbReference type="Pfam" id="PF00288">
    <property type="entry name" value="GHMP_kinases_N"/>
    <property type="match status" value="1"/>
</dbReference>
<sequence>MATALCPASLSFIFKAVFNADPLKTGSIGIGCTVNKNVKIRVQRSSSKQILFNGKKINFPTVSTLINSLTKQPFKVEIESSLPLGFGFGISSSATLASAFAVSKALKLKRSRDKLIRLSHMAEIFNHTGLGSVVTSSKGGFLLKTKAGIPSVTINFPFVGQKLYAVIIDKLTTPSILNSKTRLAEINRAADVALGIINQNLNLRLKDVIDVAYNFSLKAGLLTDERVAAIINRIRKTGGHATMAILGQVVISDTIPKLKENYRIEELTITDNIVTLCK</sequence>
<dbReference type="InterPro" id="IPR012043">
    <property type="entry name" value="PoK"/>
</dbReference>
<dbReference type="SUPFAM" id="SSF54211">
    <property type="entry name" value="Ribosomal protein S5 domain 2-like"/>
    <property type="match status" value="1"/>
</dbReference>
<feature type="domain" description="GHMP kinase N-terminal" evidence="2">
    <location>
        <begin position="67"/>
        <end position="133"/>
    </location>
</feature>
<dbReference type="PANTHER" id="PTHR42282:SF1">
    <property type="entry name" value="PANTOATE KINASE"/>
    <property type="match status" value="1"/>
</dbReference>
<proteinExistence type="predicted"/>
<dbReference type="PANTHER" id="PTHR42282">
    <property type="entry name" value="PANTOATE KINASE-RELATED"/>
    <property type="match status" value="1"/>
</dbReference>
<dbReference type="GO" id="GO:0005524">
    <property type="term" value="F:ATP binding"/>
    <property type="evidence" value="ECO:0007669"/>
    <property type="project" value="InterPro"/>
</dbReference>
<dbReference type="InterPro" id="IPR020568">
    <property type="entry name" value="Ribosomal_Su5_D2-typ_SF"/>
</dbReference>
<name>A0A1F6ALX5_9BACT</name>
<dbReference type="Proteomes" id="UP000176609">
    <property type="component" value="Unassembled WGS sequence"/>
</dbReference>
<evidence type="ECO:0000256" key="1">
    <source>
        <dbReference type="ARBA" id="ARBA00022777"/>
    </source>
</evidence>
<protein>
    <recommendedName>
        <fullName evidence="2">GHMP kinase N-terminal domain-containing protein</fullName>
    </recommendedName>
</protein>
<dbReference type="Gene3D" id="3.30.230.10">
    <property type="match status" value="1"/>
</dbReference>
<comment type="caution">
    <text evidence="3">The sequence shown here is derived from an EMBL/GenBank/DDBJ whole genome shotgun (WGS) entry which is preliminary data.</text>
</comment>
<gene>
    <name evidence="3" type="ORF">A2960_05120</name>
</gene>
<accession>A0A1F6ALX5</accession>
<dbReference type="InterPro" id="IPR014721">
    <property type="entry name" value="Ribsml_uS5_D2-typ_fold_subgr"/>
</dbReference>
<dbReference type="GO" id="GO:0016301">
    <property type="term" value="F:kinase activity"/>
    <property type="evidence" value="ECO:0007669"/>
    <property type="project" value="UniProtKB-KW"/>
</dbReference>
<evidence type="ECO:0000313" key="3">
    <source>
        <dbReference type="EMBL" id="OGG25706.1"/>
    </source>
</evidence>
<dbReference type="EMBL" id="MFJR01000015">
    <property type="protein sequence ID" value="OGG25706.1"/>
    <property type="molecule type" value="Genomic_DNA"/>
</dbReference>
<organism evidence="3 4">
    <name type="scientific">Candidatus Gottesmanbacteria bacterium RIFCSPLOWO2_01_FULL_39_12b</name>
    <dbReference type="NCBI Taxonomy" id="1798388"/>
    <lineage>
        <taxon>Bacteria</taxon>
        <taxon>Candidatus Gottesmaniibacteriota</taxon>
    </lineage>
</organism>
<dbReference type="PIRSF" id="PIRSF016896">
    <property type="entry name" value="GHMP_arc_MJ0969"/>
    <property type="match status" value="1"/>
</dbReference>
<evidence type="ECO:0000313" key="4">
    <source>
        <dbReference type="Proteomes" id="UP000176609"/>
    </source>
</evidence>
<keyword evidence="1" id="KW-0418">Kinase</keyword>
<dbReference type="AlphaFoldDB" id="A0A1F6ALX5"/>
<evidence type="ECO:0000259" key="2">
    <source>
        <dbReference type="Pfam" id="PF00288"/>
    </source>
</evidence>
<dbReference type="InterPro" id="IPR006204">
    <property type="entry name" value="GHMP_kinase_N_dom"/>
</dbReference>